<proteinExistence type="predicted"/>
<keyword evidence="1" id="KW-0812">Transmembrane</keyword>
<accession>A0A4U5JCK4</accession>
<feature type="transmembrane region" description="Helical" evidence="1">
    <location>
        <begin position="45"/>
        <end position="69"/>
    </location>
</feature>
<keyword evidence="1" id="KW-0472">Membrane</keyword>
<evidence type="ECO:0000256" key="1">
    <source>
        <dbReference type="SAM" id="Phobius"/>
    </source>
</evidence>
<evidence type="ECO:0000313" key="2">
    <source>
        <dbReference type="EMBL" id="TKR25317.1"/>
    </source>
</evidence>
<dbReference type="AlphaFoldDB" id="A0A4U5JCK4"/>
<name>A0A4U5JCK4_9EURY</name>
<evidence type="ECO:0000313" key="3">
    <source>
        <dbReference type="Proteomes" id="UP000308037"/>
    </source>
</evidence>
<feature type="transmembrane region" description="Helical" evidence="1">
    <location>
        <begin position="124"/>
        <end position="144"/>
    </location>
</feature>
<feature type="transmembrane region" description="Helical" evidence="1">
    <location>
        <begin position="89"/>
        <end position="112"/>
    </location>
</feature>
<evidence type="ECO:0008006" key="4">
    <source>
        <dbReference type="Google" id="ProtNLM"/>
    </source>
</evidence>
<sequence>MSTDRGRTDDTVGDTNALWRGRNTGGTYCAAGPDPWYRYNRSIRFYGLTFLVGTKLADIVTTVVGMRYIPSIVEANPVANRLFTEMGLVTGLTVLGFATVLFAACAAELFGVEVRRRYGLPKTALFAQASIYLILSVLFGLVALHNATLIADQTTYMLDGMLAPAAVIGG</sequence>
<organism evidence="2 3">
    <name type="scientific">Natronomonas salsuginis</name>
    <dbReference type="NCBI Taxonomy" id="2217661"/>
    <lineage>
        <taxon>Archaea</taxon>
        <taxon>Methanobacteriati</taxon>
        <taxon>Methanobacteriota</taxon>
        <taxon>Stenosarchaea group</taxon>
        <taxon>Halobacteria</taxon>
        <taxon>Halobacteriales</taxon>
        <taxon>Natronomonadaceae</taxon>
        <taxon>Natronomonas</taxon>
    </lineage>
</organism>
<reference evidence="2 3" key="1">
    <citation type="submission" date="2019-04" db="EMBL/GenBank/DDBJ databases">
        <title>Natronomonas sp. F20-122 a newhaloarchaeon isolated from a saline saltern of Isla Bacuta, Huelva, Spain.</title>
        <authorList>
            <person name="Duran-Viseras A."/>
            <person name="Sanchez-Porro C."/>
            <person name="Ventosa A."/>
        </authorList>
    </citation>
    <scope>NUCLEOTIDE SEQUENCE [LARGE SCALE GENOMIC DNA]</scope>
    <source>
        <strain evidence="2 3">F20-122</strain>
    </source>
</reference>
<keyword evidence="3" id="KW-1185">Reference proteome</keyword>
<keyword evidence="1" id="KW-1133">Transmembrane helix</keyword>
<gene>
    <name evidence="2" type="ORF">DM868_11165</name>
</gene>
<protein>
    <recommendedName>
        <fullName evidence="4">DUF5658 domain-containing protein</fullName>
    </recommendedName>
</protein>
<comment type="caution">
    <text evidence="2">The sequence shown here is derived from an EMBL/GenBank/DDBJ whole genome shotgun (WGS) entry which is preliminary data.</text>
</comment>
<dbReference type="Proteomes" id="UP000308037">
    <property type="component" value="Unassembled WGS sequence"/>
</dbReference>
<dbReference type="OrthoDB" id="330476at2157"/>
<dbReference type="RefSeq" id="WP_137276956.1">
    <property type="nucleotide sequence ID" value="NZ_QKNX01000004.1"/>
</dbReference>
<dbReference type="EMBL" id="QKNX01000004">
    <property type="protein sequence ID" value="TKR25317.1"/>
    <property type="molecule type" value="Genomic_DNA"/>
</dbReference>